<dbReference type="PANTHER" id="PTHR44688:SF16">
    <property type="entry name" value="DNA-BINDING TRANSCRIPTIONAL ACTIVATOR DEVR_DOSR"/>
    <property type="match status" value="1"/>
</dbReference>
<reference evidence="6 7" key="1">
    <citation type="submission" date="2012-08" db="EMBL/GenBank/DDBJ databases">
        <title>The Genome Sequence of Slackia piriformis YIT 12062.</title>
        <authorList>
            <consortium name="The Broad Institute Genome Sequencing Platform"/>
            <person name="Earl A."/>
            <person name="Ward D."/>
            <person name="Feldgarden M."/>
            <person name="Gevers D."/>
            <person name="Morotomi M."/>
            <person name="Walker B."/>
            <person name="Young S.K."/>
            <person name="Zeng Q."/>
            <person name="Gargeya S."/>
            <person name="Fitzgerald M."/>
            <person name="Haas B."/>
            <person name="Abouelleil A."/>
            <person name="Alvarado L."/>
            <person name="Arachchi H.M."/>
            <person name="Berlin A.M."/>
            <person name="Chapman S.B."/>
            <person name="Goldberg J."/>
            <person name="Griggs A."/>
            <person name="Gujja S."/>
            <person name="Hansen M."/>
            <person name="Howarth C."/>
            <person name="Imamovic A."/>
            <person name="Larimer J."/>
            <person name="McCowen C."/>
            <person name="Montmayeur A."/>
            <person name="Murphy C."/>
            <person name="Neiman D."/>
            <person name="Pearson M."/>
            <person name="Priest M."/>
            <person name="Roberts A."/>
            <person name="Saif S."/>
            <person name="Shea T."/>
            <person name="Sisk P."/>
            <person name="Sykes S."/>
            <person name="Wortman J."/>
            <person name="Nusbaum C."/>
            <person name="Birren B."/>
        </authorList>
    </citation>
    <scope>NUCLEOTIDE SEQUENCE [LARGE SCALE GENOMIC DNA]</scope>
    <source>
        <strain evidence="6 7">YIT 12062</strain>
    </source>
</reference>
<dbReference type="GO" id="GO:0003677">
    <property type="term" value="F:DNA binding"/>
    <property type="evidence" value="ECO:0007669"/>
    <property type="project" value="UniProtKB-KW"/>
</dbReference>
<dbReference type="CDD" id="cd06170">
    <property type="entry name" value="LuxR_C_like"/>
    <property type="match status" value="1"/>
</dbReference>
<dbReference type="InterPro" id="IPR036388">
    <property type="entry name" value="WH-like_DNA-bd_sf"/>
</dbReference>
<dbReference type="PROSITE" id="PS50043">
    <property type="entry name" value="HTH_LUXR_2"/>
    <property type="match status" value="1"/>
</dbReference>
<keyword evidence="3" id="KW-0804">Transcription</keyword>
<feature type="transmembrane region" description="Helical" evidence="4">
    <location>
        <begin position="156"/>
        <end position="175"/>
    </location>
</feature>
<dbReference type="SMART" id="SM00421">
    <property type="entry name" value="HTH_LUXR"/>
    <property type="match status" value="1"/>
</dbReference>
<keyword evidence="7" id="KW-1185">Reference proteome</keyword>
<feature type="transmembrane region" description="Helical" evidence="4">
    <location>
        <begin position="97"/>
        <end position="118"/>
    </location>
</feature>
<organism evidence="6 7">
    <name type="scientific">Slackia piriformis YIT 12062</name>
    <dbReference type="NCBI Taxonomy" id="742818"/>
    <lineage>
        <taxon>Bacteria</taxon>
        <taxon>Bacillati</taxon>
        <taxon>Actinomycetota</taxon>
        <taxon>Coriobacteriia</taxon>
        <taxon>Eggerthellales</taxon>
        <taxon>Eggerthellaceae</taxon>
        <taxon>Slackia</taxon>
    </lineage>
</organism>
<feature type="transmembrane region" description="Helical" evidence="4">
    <location>
        <begin position="367"/>
        <end position="385"/>
    </location>
</feature>
<evidence type="ECO:0000256" key="3">
    <source>
        <dbReference type="ARBA" id="ARBA00023163"/>
    </source>
</evidence>
<protein>
    <recommendedName>
        <fullName evidence="5">HTH luxR-type domain-containing protein</fullName>
    </recommendedName>
</protein>
<feature type="transmembrane region" description="Helical" evidence="4">
    <location>
        <begin position="20"/>
        <end position="40"/>
    </location>
</feature>
<feature type="domain" description="HTH luxR-type" evidence="5">
    <location>
        <begin position="421"/>
        <end position="486"/>
    </location>
</feature>
<evidence type="ECO:0000259" key="5">
    <source>
        <dbReference type="PROSITE" id="PS50043"/>
    </source>
</evidence>
<feature type="transmembrane region" description="Helical" evidence="4">
    <location>
        <begin position="249"/>
        <end position="268"/>
    </location>
</feature>
<dbReference type="InParanoid" id="K0YI83"/>
<dbReference type="PATRIC" id="fig|742818.3.peg.1882"/>
<dbReference type="RefSeq" id="WP_009139958.1">
    <property type="nucleotide sequence ID" value="NZ_JH815199.1"/>
</dbReference>
<keyword evidence="4" id="KW-0472">Membrane</keyword>
<keyword evidence="2" id="KW-0238">DNA-binding</keyword>
<evidence type="ECO:0000313" key="7">
    <source>
        <dbReference type="Proteomes" id="UP000006069"/>
    </source>
</evidence>
<dbReference type="eggNOG" id="COG2197">
    <property type="taxonomic scope" value="Bacteria"/>
</dbReference>
<evidence type="ECO:0000256" key="4">
    <source>
        <dbReference type="SAM" id="Phobius"/>
    </source>
</evidence>
<dbReference type="Gene3D" id="1.10.10.10">
    <property type="entry name" value="Winged helix-like DNA-binding domain superfamily/Winged helix DNA-binding domain"/>
    <property type="match status" value="1"/>
</dbReference>
<sequence>MQPSDSHETAQENVGRPTLLFGFIPLVPLAFLGLGIYRAWIEIAFVGSFTGLPAHAQNIFGGSLGVRDLFDGSMVAASFACALFAKQIGPFFDKKPIYAISSLLLVLSTVLVFSTRFFPESSLFLGSFAAVAGGVGIAFLILLWSELYGCLNPLRVATYYSLSIVVGAIVIYIWHGFMFPWLFVMTALLPLVSILCVYESFRQLPSEERPQNTKARLSIPWKAIILMSIYAFAYGLLENTTYSGYFGPHSAPGTLAAGAVVFFAVAAQGRHFDFGMIYRLALPFTVAALLLIPAFNILSEPVSSFCVSAGYTAQSILVMVIIANLCYRYGASAILLFGIERGVRQISMIAGRAVNDQAHLLGNNGEVFLAALTVVAVMAATLIIMSERELSSSWGITVDKTNPGETSPIARKHELSSRVADVSREHKLSAREEEVLLLLAQHKTVGSIERELFIANGTAKAHVRHIYQKLDIHTRQELFDMLGVVDNERVR</sequence>
<dbReference type="InterPro" id="IPR016032">
    <property type="entry name" value="Sig_transdc_resp-reg_C-effctor"/>
</dbReference>
<dbReference type="HOGENOM" id="CLU_027066_3_1_11"/>
<gene>
    <name evidence="6" type="ORF">HMPREF9451_01780</name>
</gene>
<name>K0YI83_9ACTN</name>
<keyword evidence="4" id="KW-0812">Transmembrane</keyword>
<dbReference type="Pfam" id="PF00196">
    <property type="entry name" value="GerE"/>
    <property type="match status" value="1"/>
</dbReference>
<feature type="transmembrane region" description="Helical" evidence="4">
    <location>
        <begin position="69"/>
        <end position="85"/>
    </location>
</feature>
<feature type="transmembrane region" description="Helical" evidence="4">
    <location>
        <begin position="219"/>
        <end position="237"/>
    </location>
</feature>
<feature type="transmembrane region" description="Helical" evidence="4">
    <location>
        <begin position="124"/>
        <end position="144"/>
    </location>
</feature>
<comment type="caution">
    <text evidence="6">The sequence shown here is derived from an EMBL/GenBank/DDBJ whole genome shotgun (WGS) entry which is preliminary data.</text>
</comment>
<dbReference type="InterPro" id="IPR000792">
    <property type="entry name" value="Tscrpt_reg_LuxR_C"/>
</dbReference>
<dbReference type="OrthoDB" id="3170096at2"/>
<evidence type="ECO:0000313" key="6">
    <source>
        <dbReference type="EMBL" id="EJZ83262.1"/>
    </source>
</evidence>
<feature type="transmembrane region" description="Helical" evidence="4">
    <location>
        <begin position="181"/>
        <end position="198"/>
    </location>
</feature>
<dbReference type="PANTHER" id="PTHR44688">
    <property type="entry name" value="DNA-BINDING TRANSCRIPTIONAL ACTIVATOR DEVR_DOSR"/>
    <property type="match status" value="1"/>
</dbReference>
<evidence type="ECO:0000256" key="1">
    <source>
        <dbReference type="ARBA" id="ARBA00023015"/>
    </source>
</evidence>
<dbReference type="GO" id="GO:0006355">
    <property type="term" value="P:regulation of DNA-templated transcription"/>
    <property type="evidence" value="ECO:0007669"/>
    <property type="project" value="InterPro"/>
</dbReference>
<keyword evidence="1" id="KW-0805">Transcription regulation</keyword>
<feature type="transmembrane region" description="Helical" evidence="4">
    <location>
        <begin position="311"/>
        <end position="339"/>
    </location>
</feature>
<keyword evidence="4" id="KW-1133">Transmembrane helix</keyword>
<dbReference type="SUPFAM" id="SSF46894">
    <property type="entry name" value="C-terminal effector domain of the bipartite response regulators"/>
    <property type="match status" value="1"/>
</dbReference>
<accession>K0YI83</accession>
<evidence type="ECO:0000256" key="2">
    <source>
        <dbReference type="ARBA" id="ARBA00023125"/>
    </source>
</evidence>
<feature type="transmembrane region" description="Helical" evidence="4">
    <location>
        <begin position="280"/>
        <end position="299"/>
    </location>
</feature>
<dbReference type="EMBL" id="ADMD01000009">
    <property type="protein sequence ID" value="EJZ83262.1"/>
    <property type="molecule type" value="Genomic_DNA"/>
</dbReference>
<proteinExistence type="predicted"/>
<dbReference type="AlphaFoldDB" id="K0YI83"/>
<dbReference type="Proteomes" id="UP000006069">
    <property type="component" value="Unassembled WGS sequence"/>
</dbReference>